<dbReference type="InterPro" id="IPR045024">
    <property type="entry name" value="NDH-2"/>
</dbReference>
<dbReference type="PRINTS" id="PR00411">
    <property type="entry name" value="PNDRDTASEI"/>
</dbReference>
<evidence type="ECO:0000313" key="14">
    <source>
        <dbReference type="Proteomes" id="UP000758856"/>
    </source>
</evidence>
<dbReference type="Proteomes" id="UP000758856">
    <property type="component" value="Unassembled WGS sequence"/>
</dbReference>
<keyword evidence="5" id="KW-0809">Transit peptide</keyword>
<feature type="domain" description="External alternative NADH-ubiquinone oxidoreductase-like C-terminal" evidence="11">
    <location>
        <begin position="355"/>
        <end position="411"/>
    </location>
</feature>
<proteinExistence type="inferred from homology"/>
<evidence type="ECO:0000256" key="3">
    <source>
        <dbReference type="ARBA" id="ARBA00022630"/>
    </source>
</evidence>
<evidence type="ECO:0000313" key="13">
    <source>
        <dbReference type="EMBL" id="MBM7853397.1"/>
    </source>
</evidence>
<dbReference type="PRINTS" id="PR00368">
    <property type="entry name" value="FADPNR"/>
</dbReference>
<evidence type="ECO:0000256" key="8">
    <source>
        <dbReference type="ARBA" id="ARBA00047599"/>
    </source>
</evidence>
<evidence type="ECO:0000256" key="4">
    <source>
        <dbReference type="ARBA" id="ARBA00022827"/>
    </source>
</evidence>
<comment type="catalytic activity">
    <reaction evidence="8">
        <text>a quinone + NADH + H(+) = a quinol + NAD(+)</text>
        <dbReference type="Rhea" id="RHEA:46160"/>
        <dbReference type="ChEBI" id="CHEBI:15378"/>
        <dbReference type="ChEBI" id="CHEBI:24646"/>
        <dbReference type="ChEBI" id="CHEBI:57540"/>
        <dbReference type="ChEBI" id="CHEBI:57945"/>
        <dbReference type="ChEBI" id="CHEBI:132124"/>
        <dbReference type="EC" id="1.6.5.9"/>
    </reaction>
</comment>
<dbReference type="Pfam" id="PF07992">
    <property type="entry name" value="Pyr_redox_2"/>
    <property type="match status" value="1"/>
</dbReference>
<keyword evidence="4" id="KW-0274">FAD</keyword>
<feature type="domain" description="FAD/NAD(P)-binding" evidence="10">
    <location>
        <begin position="15"/>
        <end position="331"/>
    </location>
</feature>
<keyword evidence="9" id="KW-1133">Transmembrane helix</keyword>
<evidence type="ECO:0000313" key="12">
    <source>
        <dbReference type="EMBL" id="GLK57390.1"/>
    </source>
</evidence>
<keyword evidence="14" id="KW-1185">Reference proteome</keyword>
<organism evidence="12 15">
    <name type="scientific">Methylopila capsulata</name>
    <dbReference type="NCBI Taxonomy" id="61654"/>
    <lineage>
        <taxon>Bacteria</taxon>
        <taxon>Pseudomonadati</taxon>
        <taxon>Pseudomonadota</taxon>
        <taxon>Alphaproteobacteria</taxon>
        <taxon>Hyphomicrobiales</taxon>
        <taxon>Methylopilaceae</taxon>
        <taxon>Methylopila</taxon>
    </lineage>
</organism>
<dbReference type="Proteomes" id="UP001143400">
    <property type="component" value="Unassembled WGS sequence"/>
</dbReference>
<dbReference type="InterPro" id="IPR036188">
    <property type="entry name" value="FAD/NAD-bd_sf"/>
</dbReference>
<gene>
    <name evidence="12" type="primary">ndh</name>
    <name evidence="12" type="ORF">GCM10008170_34100</name>
    <name evidence="13" type="ORF">JOD31_003658</name>
</gene>
<dbReference type="EMBL" id="JAFBCY010000005">
    <property type="protein sequence ID" value="MBM7853397.1"/>
    <property type="molecule type" value="Genomic_DNA"/>
</dbReference>
<dbReference type="EMBL" id="BSFF01000009">
    <property type="protein sequence ID" value="GLK57390.1"/>
    <property type="molecule type" value="Genomic_DNA"/>
</dbReference>
<evidence type="ECO:0000256" key="9">
    <source>
        <dbReference type="SAM" id="Phobius"/>
    </source>
</evidence>
<evidence type="ECO:0000313" key="15">
    <source>
        <dbReference type="Proteomes" id="UP001143400"/>
    </source>
</evidence>
<reference evidence="12" key="1">
    <citation type="journal article" date="2014" name="Int. J. Syst. Evol. Microbiol.">
        <title>Complete genome sequence of Corynebacterium casei LMG S-19264T (=DSM 44701T), isolated from a smear-ripened cheese.</title>
        <authorList>
            <consortium name="US DOE Joint Genome Institute (JGI-PGF)"/>
            <person name="Walter F."/>
            <person name="Albersmeier A."/>
            <person name="Kalinowski J."/>
            <person name="Ruckert C."/>
        </authorList>
    </citation>
    <scope>NUCLEOTIDE SEQUENCE</scope>
    <source>
        <strain evidence="12">VKM B-1606</strain>
    </source>
</reference>
<feature type="transmembrane region" description="Helical" evidence="9">
    <location>
        <begin position="373"/>
        <end position="396"/>
    </location>
</feature>
<comment type="caution">
    <text evidence="12">The sequence shown here is derived from an EMBL/GenBank/DDBJ whole genome shotgun (WGS) entry which is preliminary data.</text>
</comment>
<name>A0A9W6IYA8_9HYPH</name>
<accession>A0A9W6IYA8</accession>
<dbReference type="PANTHER" id="PTHR43706">
    <property type="entry name" value="NADH DEHYDROGENASE"/>
    <property type="match status" value="1"/>
</dbReference>
<keyword evidence="6" id="KW-0560">Oxidoreductase</keyword>
<keyword evidence="7" id="KW-0520">NAD</keyword>
<evidence type="ECO:0000259" key="10">
    <source>
        <dbReference type="Pfam" id="PF07992"/>
    </source>
</evidence>
<keyword evidence="9" id="KW-0812">Transmembrane</keyword>
<dbReference type="AlphaFoldDB" id="A0A9W6IYA8"/>
<evidence type="ECO:0000256" key="7">
    <source>
        <dbReference type="ARBA" id="ARBA00023027"/>
    </source>
</evidence>
<evidence type="ECO:0000256" key="2">
    <source>
        <dbReference type="ARBA" id="ARBA00012637"/>
    </source>
</evidence>
<protein>
    <recommendedName>
        <fullName evidence="2">NADH:ubiquinone reductase (non-electrogenic)</fullName>
        <ecNumber evidence="2">1.6.5.9</ecNumber>
    </recommendedName>
</protein>
<evidence type="ECO:0000256" key="5">
    <source>
        <dbReference type="ARBA" id="ARBA00022946"/>
    </source>
</evidence>
<evidence type="ECO:0000256" key="6">
    <source>
        <dbReference type="ARBA" id="ARBA00023002"/>
    </source>
</evidence>
<dbReference type="Gene3D" id="3.50.50.100">
    <property type="match status" value="1"/>
</dbReference>
<dbReference type="EC" id="1.6.5.9" evidence="2"/>
<dbReference type="InterPro" id="IPR023753">
    <property type="entry name" value="FAD/NAD-binding_dom"/>
</dbReference>
<evidence type="ECO:0000259" key="11">
    <source>
        <dbReference type="Pfam" id="PF22366"/>
    </source>
</evidence>
<dbReference type="SUPFAM" id="SSF51905">
    <property type="entry name" value="FAD/NAD(P)-binding domain"/>
    <property type="match status" value="1"/>
</dbReference>
<comment type="similarity">
    <text evidence="1">Belongs to the NADH dehydrogenase family.</text>
</comment>
<reference evidence="12" key="3">
    <citation type="submission" date="2023-01" db="EMBL/GenBank/DDBJ databases">
        <authorList>
            <person name="Sun Q."/>
            <person name="Evtushenko L."/>
        </authorList>
    </citation>
    <scope>NUCLEOTIDE SEQUENCE</scope>
    <source>
        <strain evidence="12">VKM B-1606</strain>
    </source>
</reference>
<sequence>MTDTSLADTPKARRKVVVVGAGFAGLSVARGLAKADVDVTVLDRHNYHCFQPLLYQVATAELSPADIAWPIRHVLKYQANAKVLLANVTGVDVANKRVVADTVTVPYDELVLATGATHSYFGRDEWAAVAPGLKRIEDATVIRRKLLIAFERAELADDPAVREQLLTFAIVGAGPTGVEMAGAIVEVAKHVMPSDFRRIDPRTARVILIEAGPRVLPAFPEALSAYTQASLERMGVDVRVNTRVTNCDATGVDLEGGRLDAATIIWAAGVVASPAGEWIAAGRDRAGRVQVEKDLSVPGHPEIFVIGDTSAVSREDGSPVPGVAPAAKQMGVYVADVIASRARDAVPPPPFRYKHQGDLATIGRKSAVVKLPYMNLTGFVAWLFWSVIHVFFLIGVRHRIAVAFKWVWDFMTFQRGARLITDQKDQI</sequence>
<dbReference type="PANTHER" id="PTHR43706:SF47">
    <property type="entry name" value="EXTERNAL NADH-UBIQUINONE OXIDOREDUCTASE 1, MITOCHONDRIAL-RELATED"/>
    <property type="match status" value="1"/>
</dbReference>
<dbReference type="Pfam" id="PF22366">
    <property type="entry name" value="NDH2_C"/>
    <property type="match status" value="1"/>
</dbReference>
<reference evidence="13 14" key="2">
    <citation type="submission" date="2021-01" db="EMBL/GenBank/DDBJ databases">
        <title>Genomic Encyclopedia of Type Strains, Phase IV (KMG-IV): sequencing the most valuable type-strain genomes for metagenomic binning, comparative biology and taxonomic classification.</title>
        <authorList>
            <person name="Goeker M."/>
        </authorList>
    </citation>
    <scope>NUCLEOTIDE SEQUENCE [LARGE SCALE GENOMIC DNA]</scope>
    <source>
        <strain evidence="13 14">DSM 6130</strain>
    </source>
</reference>
<dbReference type="GO" id="GO:0050136">
    <property type="term" value="F:NADH dehydrogenase (quinone) (non-electrogenic) activity"/>
    <property type="evidence" value="ECO:0007669"/>
    <property type="project" value="UniProtKB-EC"/>
</dbReference>
<keyword evidence="9" id="KW-0472">Membrane</keyword>
<keyword evidence="3" id="KW-0285">Flavoprotein</keyword>
<evidence type="ECO:0000256" key="1">
    <source>
        <dbReference type="ARBA" id="ARBA00005272"/>
    </source>
</evidence>
<dbReference type="InterPro" id="IPR054585">
    <property type="entry name" value="NDH2-like_C"/>
</dbReference>
<dbReference type="RefSeq" id="WP_204951858.1">
    <property type="nucleotide sequence ID" value="NZ_BSFF01000009.1"/>
</dbReference>